<keyword evidence="10" id="KW-1015">Disulfide bond</keyword>
<evidence type="ECO:0000256" key="12">
    <source>
        <dbReference type="ARBA" id="ARBA00023180"/>
    </source>
</evidence>
<organism evidence="17 18">
    <name type="scientific">Xenopus laevis</name>
    <name type="common">African clawed frog</name>
    <dbReference type="NCBI Taxonomy" id="8355"/>
    <lineage>
        <taxon>Eukaryota</taxon>
        <taxon>Metazoa</taxon>
        <taxon>Chordata</taxon>
        <taxon>Craniata</taxon>
        <taxon>Vertebrata</taxon>
        <taxon>Euteleostomi</taxon>
        <taxon>Amphibia</taxon>
        <taxon>Batrachia</taxon>
        <taxon>Anura</taxon>
        <taxon>Pipoidea</taxon>
        <taxon>Pipidae</taxon>
        <taxon>Xenopodinae</taxon>
        <taxon>Xenopus</taxon>
        <taxon>Xenopus</taxon>
    </lineage>
</organism>
<dbReference type="InterPro" id="IPR050939">
    <property type="entry name" value="Olfactory_GPCR1"/>
</dbReference>
<gene>
    <name evidence="17" type="ORF">XELAEV_18012470mg</name>
</gene>
<sequence length="313" mass="35338">MQKENQTVISEFLLLGFSSLRRFKYLLFATFCICYMASITGNSLVIAIVSISQSLHSPMYFFLRQLSIAEILFTTSIVPTLLSVVLQDGNTISISGCIVQLIMFSGLTNTECSILTMMSYDRYLAICKPLHYPMIMNNTLQLKLVIGSWMAGFIATISVVLQMCGLQFCGPNVFDHYYSDIGPLLKHSCSDVPLLEMETVVFSTPLTIFPFGFIIVTYVRILFAIFNIPTNNGRQKVFSTCSSHMAVVCMYYGSLVTIYVVPSIGKTWNIKKFLSLLYTIATPFLNPIIYSIRNQEIRAAMQKNISRKKIMYI</sequence>
<evidence type="ECO:0000313" key="18">
    <source>
        <dbReference type="Proteomes" id="UP000694892"/>
    </source>
</evidence>
<feature type="transmembrane region" description="Helical" evidence="15">
    <location>
        <begin position="25"/>
        <end position="49"/>
    </location>
</feature>
<evidence type="ECO:0000256" key="3">
    <source>
        <dbReference type="ARBA" id="ARBA00022475"/>
    </source>
</evidence>
<name>A0A974DNV3_XENLA</name>
<evidence type="ECO:0000256" key="6">
    <source>
        <dbReference type="ARBA" id="ARBA00022725"/>
    </source>
</evidence>
<accession>A0A974DNV3</accession>
<dbReference type="GO" id="GO:0004930">
    <property type="term" value="F:G protein-coupled receptor activity"/>
    <property type="evidence" value="ECO:0007669"/>
    <property type="project" value="UniProtKB-KW"/>
</dbReference>
<evidence type="ECO:0000256" key="8">
    <source>
        <dbReference type="ARBA" id="ARBA00023040"/>
    </source>
</evidence>
<evidence type="ECO:0000256" key="11">
    <source>
        <dbReference type="ARBA" id="ARBA00023170"/>
    </source>
</evidence>
<dbReference type="SUPFAM" id="SSF81321">
    <property type="entry name" value="Family A G protein-coupled receptor-like"/>
    <property type="match status" value="1"/>
</dbReference>
<evidence type="ECO:0000256" key="2">
    <source>
        <dbReference type="ARBA" id="ARBA00010663"/>
    </source>
</evidence>
<evidence type="ECO:0000256" key="14">
    <source>
        <dbReference type="RuleBase" id="RU000688"/>
    </source>
</evidence>
<dbReference type="InterPro" id="IPR017452">
    <property type="entry name" value="GPCR_Rhodpsn_7TM"/>
</dbReference>
<evidence type="ECO:0000259" key="16">
    <source>
        <dbReference type="PROSITE" id="PS50262"/>
    </source>
</evidence>
<dbReference type="PROSITE" id="PS50262">
    <property type="entry name" value="G_PROTEIN_RECEP_F1_2"/>
    <property type="match status" value="1"/>
</dbReference>
<keyword evidence="3 15" id="KW-1003">Cell membrane</keyword>
<dbReference type="Gene3D" id="1.20.1070.10">
    <property type="entry name" value="Rhodopsin 7-helix transmembrane proteins"/>
    <property type="match status" value="1"/>
</dbReference>
<keyword evidence="9 15" id="KW-0472">Membrane</keyword>
<dbReference type="FunFam" id="1.20.1070.10:FF:000010">
    <property type="entry name" value="Olfactory receptor"/>
    <property type="match status" value="1"/>
</dbReference>
<dbReference type="PRINTS" id="PR00245">
    <property type="entry name" value="OLFACTORYR"/>
</dbReference>
<dbReference type="PANTHER" id="PTHR24242">
    <property type="entry name" value="G-PROTEIN COUPLED RECEPTOR"/>
    <property type="match status" value="1"/>
</dbReference>
<evidence type="ECO:0000256" key="1">
    <source>
        <dbReference type="ARBA" id="ARBA00004651"/>
    </source>
</evidence>
<keyword evidence="4 15" id="KW-0716">Sensory transduction</keyword>
<dbReference type="PROSITE" id="PS00237">
    <property type="entry name" value="G_PROTEIN_RECEP_F1_1"/>
    <property type="match status" value="1"/>
</dbReference>
<keyword evidence="11 14" id="KW-0675">Receptor</keyword>
<keyword evidence="7 15" id="KW-1133">Transmembrane helix</keyword>
<feature type="transmembrane region" description="Helical" evidence="15">
    <location>
        <begin position="144"/>
        <end position="168"/>
    </location>
</feature>
<dbReference type="InterPro" id="IPR000276">
    <property type="entry name" value="GPCR_Rhodpsn"/>
</dbReference>
<dbReference type="OMA" id="CYMASIT"/>
<dbReference type="Pfam" id="PF13853">
    <property type="entry name" value="7tm_4"/>
    <property type="match status" value="1"/>
</dbReference>
<evidence type="ECO:0000256" key="7">
    <source>
        <dbReference type="ARBA" id="ARBA00022989"/>
    </source>
</evidence>
<evidence type="ECO:0000256" key="13">
    <source>
        <dbReference type="ARBA" id="ARBA00023224"/>
    </source>
</evidence>
<keyword evidence="5 14" id="KW-0812">Transmembrane</keyword>
<dbReference type="Proteomes" id="UP000694892">
    <property type="component" value="Chromosome 2L"/>
</dbReference>
<dbReference type="AlphaFoldDB" id="A0A974DNV3"/>
<evidence type="ECO:0000256" key="10">
    <source>
        <dbReference type="ARBA" id="ARBA00023157"/>
    </source>
</evidence>
<proteinExistence type="inferred from homology"/>
<dbReference type="FunFam" id="1.10.1220.70:FF:000001">
    <property type="entry name" value="Olfactory receptor"/>
    <property type="match status" value="1"/>
</dbReference>
<evidence type="ECO:0000256" key="9">
    <source>
        <dbReference type="ARBA" id="ARBA00023136"/>
    </source>
</evidence>
<feature type="transmembrane region" description="Helical" evidence="15">
    <location>
        <begin position="200"/>
        <end position="225"/>
    </location>
</feature>
<evidence type="ECO:0000256" key="4">
    <source>
        <dbReference type="ARBA" id="ARBA00022606"/>
    </source>
</evidence>
<feature type="transmembrane region" description="Helical" evidence="15">
    <location>
        <begin position="273"/>
        <end position="292"/>
    </location>
</feature>
<dbReference type="GO" id="GO:0005886">
    <property type="term" value="C:plasma membrane"/>
    <property type="evidence" value="ECO:0007669"/>
    <property type="project" value="UniProtKB-SubCell"/>
</dbReference>
<keyword evidence="12" id="KW-0325">Glycoprotein</keyword>
<dbReference type="InterPro" id="IPR000725">
    <property type="entry name" value="Olfact_rcpt"/>
</dbReference>
<comment type="subcellular location">
    <subcellularLocation>
        <location evidence="1 15">Cell membrane</location>
        <topology evidence="1 15">Multi-pass membrane protein</topology>
    </subcellularLocation>
</comment>
<dbReference type="PANTHER" id="PTHR24242:SF253">
    <property type="entry name" value="OLFACTORY RECEPTOR-RELATED"/>
    <property type="match status" value="1"/>
</dbReference>
<evidence type="ECO:0000313" key="17">
    <source>
        <dbReference type="EMBL" id="OCT94780.1"/>
    </source>
</evidence>
<dbReference type="PRINTS" id="PR00237">
    <property type="entry name" value="GPCRRHODOPSN"/>
</dbReference>
<feature type="transmembrane region" description="Helical" evidence="15">
    <location>
        <begin position="61"/>
        <end position="86"/>
    </location>
</feature>
<dbReference type="EMBL" id="CM004468">
    <property type="protein sequence ID" value="OCT94780.1"/>
    <property type="molecule type" value="Genomic_DNA"/>
</dbReference>
<keyword evidence="6 15" id="KW-0552">Olfaction</keyword>
<comment type="similarity">
    <text evidence="2 14">Belongs to the G-protein coupled receptor 1 family.</text>
</comment>
<evidence type="ECO:0000256" key="5">
    <source>
        <dbReference type="ARBA" id="ARBA00022692"/>
    </source>
</evidence>
<reference evidence="18" key="1">
    <citation type="journal article" date="2016" name="Nature">
        <title>Genome evolution in the allotetraploid frog Xenopus laevis.</title>
        <authorList>
            <person name="Session A.M."/>
            <person name="Uno Y."/>
            <person name="Kwon T."/>
            <person name="Chapman J.A."/>
            <person name="Toyoda A."/>
            <person name="Takahashi S."/>
            <person name="Fukui A."/>
            <person name="Hikosaka A."/>
            <person name="Suzuki A."/>
            <person name="Kondo M."/>
            <person name="van Heeringen S.J."/>
            <person name="Quigley I."/>
            <person name="Heinz S."/>
            <person name="Ogino H."/>
            <person name="Ochi H."/>
            <person name="Hellsten U."/>
            <person name="Lyons J.B."/>
            <person name="Simakov O."/>
            <person name="Putnam N."/>
            <person name="Stites J."/>
            <person name="Kuroki Y."/>
            <person name="Tanaka T."/>
            <person name="Michiue T."/>
            <person name="Watanabe M."/>
            <person name="Bogdanovic O."/>
            <person name="Lister R."/>
            <person name="Georgiou G."/>
            <person name="Paranjpe S.S."/>
            <person name="van Kruijsbergen I."/>
            <person name="Shu S."/>
            <person name="Carlson J."/>
            <person name="Kinoshita T."/>
            <person name="Ohta Y."/>
            <person name="Mawaribuchi S."/>
            <person name="Jenkins J."/>
            <person name="Grimwood J."/>
            <person name="Schmutz J."/>
            <person name="Mitros T."/>
            <person name="Mozaffari S.V."/>
            <person name="Suzuki Y."/>
            <person name="Haramoto Y."/>
            <person name="Yamamoto T.S."/>
            <person name="Takagi C."/>
            <person name="Heald R."/>
            <person name="Miller K."/>
            <person name="Haudenschild C."/>
            <person name="Kitzman J."/>
            <person name="Nakayama T."/>
            <person name="Izutsu Y."/>
            <person name="Robert J."/>
            <person name="Fortriede J."/>
            <person name="Burns K."/>
            <person name="Lotay V."/>
            <person name="Karimi K."/>
            <person name="Yasuoka Y."/>
            <person name="Dichmann D.S."/>
            <person name="Flajnik M.F."/>
            <person name="Houston D.W."/>
            <person name="Shendure J."/>
            <person name="DuPasquier L."/>
            <person name="Vize P.D."/>
            <person name="Zorn A.M."/>
            <person name="Ito M."/>
            <person name="Marcotte E.M."/>
            <person name="Wallingford J.B."/>
            <person name="Ito Y."/>
            <person name="Asashima M."/>
            <person name="Ueno N."/>
            <person name="Matsuda Y."/>
            <person name="Veenstra G.J."/>
            <person name="Fujiyama A."/>
            <person name="Harland R.M."/>
            <person name="Taira M."/>
            <person name="Rokhsar D.S."/>
        </authorList>
    </citation>
    <scope>NUCLEOTIDE SEQUENCE [LARGE SCALE GENOMIC DNA]</scope>
    <source>
        <strain evidence="18">J</strain>
    </source>
</reference>
<evidence type="ECO:0000256" key="15">
    <source>
        <dbReference type="RuleBase" id="RU363047"/>
    </source>
</evidence>
<keyword evidence="8 14" id="KW-0297">G-protein coupled receptor</keyword>
<keyword evidence="13 14" id="KW-0807">Transducer</keyword>
<dbReference type="GO" id="GO:0004984">
    <property type="term" value="F:olfactory receptor activity"/>
    <property type="evidence" value="ECO:0007669"/>
    <property type="project" value="InterPro"/>
</dbReference>
<protein>
    <recommendedName>
        <fullName evidence="15">Olfactory receptor</fullName>
    </recommendedName>
</protein>
<feature type="transmembrane region" description="Helical" evidence="15">
    <location>
        <begin position="237"/>
        <end position="261"/>
    </location>
</feature>
<feature type="domain" description="G-protein coupled receptors family 1 profile" evidence="16">
    <location>
        <begin position="41"/>
        <end position="290"/>
    </location>
</feature>